<proteinExistence type="predicted"/>
<organism evidence="1 2">
    <name type="scientific">Cynara cardunculus var. scolymus</name>
    <name type="common">Globe artichoke</name>
    <name type="synonym">Cynara scolymus</name>
    <dbReference type="NCBI Taxonomy" id="59895"/>
    <lineage>
        <taxon>Eukaryota</taxon>
        <taxon>Viridiplantae</taxon>
        <taxon>Streptophyta</taxon>
        <taxon>Embryophyta</taxon>
        <taxon>Tracheophyta</taxon>
        <taxon>Spermatophyta</taxon>
        <taxon>Magnoliopsida</taxon>
        <taxon>eudicotyledons</taxon>
        <taxon>Gunneridae</taxon>
        <taxon>Pentapetalae</taxon>
        <taxon>asterids</taxon>
        <taxon>campanulids</taxon>
        <taxon>Asterales</taxon>
        <taxon>Asteraceae</taxon>
        <taxon>Carduoideae</taxon>
        <taxon>Cardueae</taxon>
        <taxon>Carduinae</taxon>
        <taxon>Cynara</taxon>
    </lineage>
</organism>
<sequence length="105" mass="12623">MTIYSLKKRDYRDPLALRALYERFFRLYEECREQDCVYKHTNEDIKECNKTIYKSYGFLMFQDCLWYWTVCGPGLRVLGFQDYLLPKENSPQSSSAFYLNLDIGV</sequence>
<name>A0A103XIF2_CYNCS</name>
<evidence type="ECO:0000313" key="1">
    <source>
        <dbReference type="EMBL" id="KVH91279.1"/>
    </source>
</evidence>
<protein>
    <submittedName>
        <fullName evidence="1">Uncharacterized protein</fullName>
    </submittedName>
</protein>
<evidence type="ECO:0000313" key="2">
    <source>
        <dbReference type="Proteomes" id="UP000243975"/>
    </source>
</evidence>
<dbReference type="EMBL" id="LEKV01005057">
    <property type="protein sequence ID" value="KVH91279.1"/>
    <property type="molecule type" value="Genomic_DNA"/>
</dbReference>
<keyword evidence="2" id="KW-1185">Reference proteome</keyword>
<reference evidence="1 2" key="1">
    <citation type="journal article" date="2016" name="Sci. Rep.">
        <title>The genome sequence of the outbreeding globe artichoke constructed de novo incorporating a phase-aware low-pass sequencing strategy of F1 progeny.</title>
        <authorList>
            <person name="Scaglione D."/>
            <person name="Reyes-Chin-Wo S."/>
            <person name="Acquadro A."/>
            <person name="Froenicke L."/>
            <person name="Portis E."/>
            <person name="Beitel C."/>
            <person name="Tirone M."/>
            <person name="Mauro R."/>
            <person name="Lo Monaco A."/>
            <person name="Mauromicale G."/>
            <person name="Faccioli P."/>
            <person name="Cattivelli L."/>
            <person name="Rieseberg L."/>
            <person name="Michelmore R."/>
            <person name="Lanteri S."/>
        </authorList>
    </citation>
    <scope>NUCLEOTIDE SEQUENCE [LARGE SCALE GENOMIC DNA]</scope>
    <source>
        <strain evidence="1">2C</strain>
    </source>
</reference>
<comment type="caution">
    <text evidence="1">The sequence shown here is derived from an EMBL/GenBank/DDBJ whole genome shotgun (WGS) entry which is preliminary data.</text>
</comment>
<gene>
    <name evidence="1" type="ORF">Ccrd_006702</name>
</gene>
<dbReference type="AlphaFoldDB" id="A0A103XIF2"/>
<dbReference type="Proteomes" id="UP000243975">
    <property type="component" value="Unassembled WGS sequence"/>
</dbReference>
<dbReference type="STRING" id="59895.A0A103XIF2"/>
<dbReference type="Gramene" id="KVH91279">
    <property type="protein sequence ID" value="KVH91279"/>
    <property type="gene ID" value="Ccrd_006702"/>
</dbReference>
<accession>A0A103XIF2</accession>